<feature type="region of interest" description="Disordered" evidence="2">
    <location>
        <begin position="830"/>
        <end position="853"/>
    </location>
</feature>
<feature type="region of interest" description="Disordered" evidence="2">
    <location>
        <begin position="1"/>
        <end position="26"/>
    </location>
</feature>
<keyword evidence="5" id="KW-1185">Reference proteome</keyword>
<dbReference type="InterPro" id="IPR000315">
    <property type="entry name" value="Znf_B-box"/>
</dbReference>
<dbReference type="Pfam" id="PF22586">
    <property type="entry name" value="ANCHR-like_BBOX"/>
    <property type="match status" value="1"/>
</dbReference>
<evidence type="ECO:0000313" key="5">
    <source>
        <dbReference type="Proteomes" id="UP000674179"/>
    </source>
</evidence>
<evidence type="ECO:0000256" key="2">
    <source>
        <dbReference type="SAM" id="MobiDB-lite"/>
    </source>
</evidence>
<protein>
    <recommendedName>
        <fullName evidence="3">B box-type domain-containing protein</fullName>
    </recommendedName>
</protein>
<comment type="caution">
    <text evidence="4">The sequence shown here is derived from an EMBL/GenBank/DDBJ whole genome shotgun (WGS) entry which is preliminary data.</text>
</comment>
<dbReference type="RefSeq" id="XP_067688052.1">
    <property type="nucleotide sequence ID" value="XM_067831949.1"/>
</dbReference>
<dbReference type="GO" id="GO:0008270">
    <property type="term" value="F:zinc ion binding"/>
    <property type="evidence" value="ECO:0007669"/>
    <property type="project" value="UniProtKB-KW"/>
</dbReference>
<dbReference type="Proteomes" id="UP000674179">
    <property type="component" value="Chromosome 36"/>
</dbReference>
<dbReference type="SUPFAM" id="SSF57845">
    <property type="entry name" value="B-box zinc-binding domain"/>
    <property type="match status" value="1"/>
</dbReference>
<name>A0A836GKD7_LEIEN</name>
<keyword evidence="1" id="KW-0863">Zinc-finger</keyword>
<feature type="domain" description="B box-type" evidence="3">
    <location>
        <begin position="227"/>
        <end position="273"/>
    </location>
</feature>
<dbReference type="PANTHER" id="PTHR25462">
    <property type="entry name" value="BONUS, ISOFORM C-RELATED"/>
    <property type="match status" value="1"/>
</dbReference>
<dbReference type="Gene3D" id="3.30.160.60">
    <property type="entry name" value="Classic Zinc Finger"/>
    <property type="match status" value="1"/>
</dbReference>
<reference evidence="4 5" key="1">
    <citation type="submission" date="2021-02" db="EMBL/GenBank/DDBJ databases">
        <title>Leishmania (Mundinia) enrietti genome sequencing and assembly.</title>
        <authorList>
            <person name="Almutairi H."/>
            <person name="Gatherer D."/>
        </authorList>
    </citation>
    <scope>NUCLEOTIDE SEQUENCE [LARGE SCALE GENOMIC DNA]</scope>
    <source>
        <strain evidence="4">CUR178</strain>
    </source>
</reference>
<keyword evidence="1" id="KW-0862">Zinc</keyword>
<dbReference type="Pfam" id="PF00643">
    <property type="entry name" value="zf-B_box"/>
    <property type="match status" value="1"/>
</dbReference>
<dbReference type="OrthoDB" id="264520at2759"/>
<dbReference type="KEGG" id="lenr:94167459"/>
<dbReference type="PANTHER" id="PTHR25462:SF296">
    <property type="entry name" value="MEIOTIC P26, ISOFORM F"/>
    <property type="match status" value="1"/>
</dbReference>
<evidence type="ECO:0000256" key="1">
    <source>
        <dbReference type="PROSITE-ProRule" id="PRU00024"/>
    </source>
</evidence>
<sequence length="853" mass="91381">MMAKRTVGKSAVRGVGSSETGVTDASMRCSSADENVAFQSDPVVALHVDREVVSTKTSPEEAPGAPPSWPFLCPLCSAVELVDPVDLHAPVRDTVSPCSLSSEPVDEVFHCLACRVCVEHWFSAARAVKKNKVEATDGAGGTNGTAAAVTYSPSSAAASSCVPLLACPLCRAACDAAIVSRLDSVGSAAAAALNAHVVRNICTESQYPLSSTKIGDTVGSPSAPTASASSLCSVCEEERATCACVQCDFSMCDACHKATHAKGGFRQHEVVGLEQARRRGHLRCTEHAGTALDLFCDTCSTCVCVICCFGGAHRGHDVSPLADVVARTAAALTQRSAELTALQRDADATQTRFAALWPAYETMVDNVRTEIQQCFASLRQVLHEREDALLTQLNEVSAEVGSRSSELRNAMNAVSHLLGESGECLRRLPASVSPLTLMRVFDTVQQQQEWVSRVSARVLEEVTAFAEGWSYNMGSDGANGCRMVSFVLLNATTLNVDGLRQYERVLSDLGRLDASADVQLRVAERPSMNSLEMAEGSGEREETDEPARWGGIADDFTVSSNDLRNGTPVDCGREGYSTSGVVAILKEEKEEELARPSHIVTATPLLPLPAAPSKSREVSVATRDVDVCAPRQRSMSASTVQSQFRPPRVSSVTAAQQSTYGSLRTYELNVGFSGKGTGAVTSSSVAATDAAGTARLHGATSRWNDWKQERREVVGGRGNFVAEPGLVGCHTVECAGEARGVRETMPFFVSLSPRRIETYDRTDESGRSTRREDDQMPWRAFKLQRHSSVTGDIRSTVTSLPCHGSSSRLQYLTELELRKPDEIALAAHDSSVSAAKLDRAESQRRTTGLQLEF</sequence>
<dbReference type="EMBL" id="JAFHKP010000036">
    <property type="protein sequence ID" value="KAG5465453.1"/>
    <property type="molecule type" value="Genomic_DNA"/>
</dbReference>
<feature type="domain" description="B box-type" evidence="3">
    <location>
        <begin position="279"/>
        <end position="321"/>
    </location>
</feature>
<accession>A0A836GKD7</accession>
<feature type="compositionally biased region" description="Polar residues" evidence="2">
    <location>
        <begin position="17"/>
        <end position="26"/>
    </location>
</feature>
<dbReference type="InterPro" id="IPR047153">
    <property type="entry name" value="TRIM45/56/19-like"/>
</dbReference>
<dbReference type="PROSITE" id="PS50119">
    <property type="entry name" value="ZF_BBOX"/>
    <property type="match status" value="2"/>
</dbReference>
<evidence type="ECO:0000313" key="4">
    <source>
        <dbReference type="EMBL" id="KAG5465453.1"/>
    </source>
</evidence>
<organism evidence="4 5">
    <name type="scientific">Leishmania enriettii</name>
    <dbReference type="NCBI Taxonomy" id="5663"/>
    <lineage>
        <taxon>Eukaryota</taxon>
        <taxon>Discoba</taxon>
        <taxon>Euglenozoa</taxon>
        <taxon>Kinetoplastea</taxon>
        <taxon>Metakinetoplastina</taxon>
        <taxon>Trypanosomatida</taxon>
        <taxon>Trypanosomatidae</taxon>
        <taxon>Leishmaniinae</taxon>
        <taxon>Leishmania</taxon>
    </lineage>
</organism>
<dbReference type="GeneID" id="94167459"/>
<dbReference type="AlphaFoldDB" id="A0A836GKD7"/>
<dbReference type="Gene3D" id="4.10.830.40">
    <property type="match status" value="1"/>
</dbReference>
<gene>
    <name evidence="4" type="ORF">CUR178_00156</name>
</gene>
<dbReference type="CDD" id="cd19757">
    <property type="entry name" value="Bbox1"/>
    <property type="match status" value="1"/>
</dbReference>
<evidence type="ECO:0000259" key="3">
    <source>
        <dbReference type="PROSITE" id="PS50119"/>
    </source>
</evidence>
<keyword evidence="1" id="KW-0479">Metal-binding</keyword>
<dbReference type="SMART" id="SM00336">
    <property type="entry name" value="BBOX"/>
    <property type="match status" value="2"/>
</dbReference>
<proteinExistence type="predicted"/>
<dbReference type="CDD" id="cd19756">
    <property type="entry name" value="Bbox2"/>
    <property type="match status" value="1"/>
</dbReference>